<dbReference type="NCBIfam" id="NF002537">
    <property type="entry name" value="PRK02090.1"/>
    <property type="match status" value="1"/>
</dbReference>
<comment type="similarity">
    <text evidence="1 4">Belongs to the PAPS reductase family. CysH subfamily.</text>
</comment>
<feature type="binding site" evidence="4">
    <location>
        <position position="132"/>
    </location>
    <ligand>
        <name>[4Fe-4S] cluster</name>
        <dbReference type="ChEBI" id="CHEBI:49883"/>
    </ligand>
</feature>
<dbReference type="NCBIfam" id="TIGR00434">
    <property type="entry name" value="cysH"/>
    <property type="match status" value="1"/>
</dbReference>
<protein>
    <recommendedName>
        <fullName evidence="4">Adenosine 5'-phosphosulfate reductase</fullName>
        <shortName evidence="4">APS reductase</shortName>
        <ecNumber evidence="4">1.8.4.10</ecNumber>
    </recommendedName>
    <alternativeName>
        <fullName evidence="4">5'-adenylylsulfate reductase</fullName>
    </alternativeName>
    <alternativeName>
        <fullName evidence="4">Thioredoxin-dependent 5'-adenylylsulfate reductase</fullName>
    </alternativeName>
</protein>
<comment type="pathway">
    <text evidence="3 4">Sulfur metabolism; hydrogen sulfide biosynthesis; sulfite from sulfate.</text>
</comment>
<dbReference type="Proteomes" id="UP000048984">
    <property type="component" value="Unassembled WGS sequence"/>
</dbReference>
<dbReference type="GO" id="GO:0004604">
    <property type="term" value="F:phosphoadenylyl-sulfate reductase (thioredoxin) activity"/>
    <property type="evidence" value="ECO:0007669"/>
    <property type="project" value="UniProtKB-UniRule"/>
</dbReference>
<evidence type="ECO:0000256" key="4">
    <source>
        <dbReference type="HAMAP-Rule" id="MF_00063"/>
    </source>
</evidence>
<reference evidence="6 7" key="1">
    <citation type="submission" date="2015-09" db="EMBL/GenBank/DDBJ databases">
        <authorList>
            <person name="Jackson K.R."/>
            <person name="Lunt B.L."/>
            <person name="Fisher J.N.B."/>
            <person name="Gardner A.V."/>
            <person name="Bailey M.E."/>
            <person name="Deus L.M."/>
            <person name="Earl A.S."/>
            <person name="Gibby P.D."/>
            <person name="Hartmann K.A."/>
            <person name="Liu J.E."/>
            <person name="Manci A.M."/>
            <person name="Nielsen D.A."/>
            <person name="Solomon M.B."/>
            <person name="Breakwell D.P."/>
            <person name="Burnett S.H."/>
            <person name="Grose J.H."/>
        </authorList>
    </citation>
    <scope>NUCLEOTIDE SEQUENCE [LARGE SCALE GENOMIC DNA]</scope>
    <source>
        <strain evidence="6 7">16</strain>
    </source>
</reference>
<keyword evidence="4" id="KW-0479">Metal-binding</keyword>
<feature type="active site" description="Nucleophile; cysteine thiosulfonate intermediate" evidence="4">
    <location>
        <position position="238"/>
    </location>
</feature>
<dbReference type="HAMAP" id="MF_00063">
    <property type="entry name" value="CysH"/>
    <property type="match status" value="1"/>
</dbReference>
<dbReference type="GO" id="GO:0019379">
    <property type="term" value="P:sulfate assimilation, phosphoadenylyl sulfate reduction by phosphoadenylyl-sulfate reductase (thioredoxin)"/>
    <property type="evidence" value="ECO:0007669"/>
    <property type="project" value="UniProtKB-UniRule"/>
</dbReference>
<dbReference type="InterPro" id="IPR004511">
    <property type="entry name" value="PAPS/APS_Rdtase"/>
</dbReference>
<dbReference type="InterPro" id="IPR002500">
    <property type="entry name" value="PAPS_reduct_dom"/>
</dbReference>
<accession>A0A0P6VYN8</accession>
<evidence type="ECO:0000256" key="1">
    <source>
        <dbReference type="ARBA" id="ARBA00009732"/>
    </source>
</evidence>
<keyword evidence="2 4" id="KW-0560">Oxidoreductase</keyword>
<dbReference type="PANTHER" id="PTHR46509">
    <property type="entry name" value="PHOSPHOADENOSINE PHOSPHOSULFATE REDUCTASE"/>
    <property type="match status" value="1"/>
</dbReference>
<evidence type="ECO:0000256" key="3">
    <source>
        <dbReference type="ARBA" id="ARBA00024327"/>
    </source>
</evidence>
<dbReference type="GO" id="GO:0051539">
    <property type="term" value="F:4 iron, 4 sulfur cluster binding"/>
    <property type="evidence" value="ECO:0007669"/>
    <property type="project" value="UniProtKB-UniRule"/>
</dbReference>
<feature type="binding site" evidence="4">
    <location>
        <position position="215"/>
    </location>
    <ligand>
        <name>[4Fe-4S] cluster</name>
        <dbReference type="ChEBI" id="CHEBI:49883"/>
    </ligand>
</feature>
<dbReference type="SUPFAM" id="SSF52402">
    <property type="entry name" value="Adenine nucleotide alpha hydrolases-like"/>
    <property type="match status" value="1"/>
</dbReference>
<organism evidence="6 7">
    <name type="scientific">Prosthecodimorpha hirschii</name>
    <dbReference type="NCBI Taxonomy" id="665126"/>
    <lineage>
        <taxon>Bacteria</taxon>
        <taxon>Pseudomonadati</taxon>
        <taxon>Pseudomonadota</taxon>
        <taxon>Alphaproteobacteria</taxon>
        <taxon>Hyphomicrobiales</taxon>
        <taxon>Ancalomicrobiaceae</taxon>
        <taxon>Prosthecodimorpha</taxon>
    </lineage>
</organism>
<feature type="binding site" evidence="4">
    <location>
        <position position="131"/>
    </location>
    <ligand>
        <name>[4Fe-4S] cluster</name>
        <dbReference type="ChEBI" id="CHEBI:49883"/>
    </ligand>
</feature>
<name>A0A0P6VYN8_9HYPH</name>
<comment type="cofactor">
    <cofactor evidence="4">
        <name>[4Fe-4S] cluster</name>
        <dbReference type="ChEBI" id="CHEBI:49883"/>
    </cofactor>
    <text evidence="4">Binds 1 [4Fe-4S] cluster per subunit.</text>
</comment>
<evidence type="ECO:0000259" key="5">
    <source>
        <dbReference type="Pfam" id="PF01507"/>
    </source>
</evidence>
<keyword evidence="4" id="KW-0411">Iron-sulfur</keyword>
<dbReference type="GO" id="GO:0043866">
    <property type="term" value="F:adenylyl-sulfate reductase (thioredoxin) activity"/>
    <property type="evidence" value="ECO:0007669"/>
    <property type="project" value="UniProtKB-EC"/>
</dbReference>
<feature type="domain" description="Phosphoadenosine phosphosulphate reductase" evidence="5">
    <location>
        <begin position="50"/>
        <end position="217"/>
    </location>
</feature>
<dbReference type="Pfam" id="PF01507">
    <property type="entry name" value="PAPS_reduct"/>
    <property type="match status" value="1"/>
</dbReference>
<dbReference type="RefSeq" id="WP_054358031.1">
    <property type="nucleotide sequence ID" value="NZ_LJYW01000001.1"/>
</dbReference>
<feature type="binding site" evidence="4">
    <location>
        <position position="212"/>
    </location>
    <ligand>
        <name>[4Fe-4S] cluster</name>
        <dbReference type="ChEBI" id="CHEBI:49883"/>
    </ligand>
</feature>
<dbReference type="AlphaFoldDB" id="A0A0P6VYN8"/>
<comment type="catalytic activity">
    <reaction evidence="4">
        <text>[thioredoxin]-disulfide + sulfite + AMP + 2 H(+) = adenosine 5'-phosphosulfate + [thioredoxin]-dithiol</text>
        <dbReference type="Rhea" id="RHEA:21976"/>
        <dbReference type="Rhea" id="RHEA-COMP:10698"/>
        <dbReference type="Rhea" id="RHEA-COMP:10700"/>
        <dbReference type="ChEBI" id="CHEBI:15378"/>
        <dbReference type="ChEBI" id="CHEBI:17359"/>
        <dbReference type="ChEBI" id="CHEBI:29950"/>
        <dbReference type="ChEBI" id="CHEBI:50058"/>
        <dbReference type="ChEBI" id="CHEBI:58243"/>
        <dbReference type="ChEBI" id="CHEBI:456215"/>
        <dbReference type="EC" id="1.8.4.10"/>
    </reaction>
</comment>
<gene>
    <name evidence="4" type="primary">cysH</name>
    <name evidence="6" type="ORF">ABB55_06195</name>
</gene>
<keyword evidence="4" id="KW-0963">Cytoplasm</keyword>
<sequence>MGRPDLNLADAGVAGATLLPDAAALDALYGGLPTAALLDIAIHTLFPGRIALVSSFGTEAAVMLHLVAQVDRHTPILFVDTDKLFGETLRYRDRLVARLGLTDVRTLTPDPARLVAADPDGILWAGNPDLCCKIRKVEPLAVGIDGFDAWISGRKRFQAATRATIPVFETEAARVKVNPLAAWMPADLAAYAAAHDLPPHPLVEQGYRSVGCMPCTSRVAEGEDDRAGRWRGTEKIECGIHFGLEADGSGI</sequence>
<evidence type="ECO:0000256" key="2">
    <source>
        <dbReference type="ARBA" id="ARBA00023002"/>
    </source>
</evidence>
<dbReference type="GO" id="GO:0070814">
    <property type="term" value="P:hydrogen sulfide biosynthetic process"/>
    <property type="evidence" value="ECO:0007669"/>
    <property type="project" value="UniProtKB-UniRule"/>
</dbReference>
<dbReference type="InterPro" id="IPR014729">
    <property type="entry name" value="Rossmann-like_a/b/a_fold"/>
</dbReference>
<dbReference type="EMBL" id="LJYW01000001">
    <property type="protein sequence ID" value="KPL51868.1"/>
    <property type="molecule type" value="Genomic_DNA"/>
</dbReference>
<comment type="subcellular location">
    <subcellularLocation>
        <location evidence="4">Cytoplasm</location>
    </subcellularLocation>
</comment>
<keyword evidence="7" id="KW-1185">Reference proteome</keyword>
<dbReference type="EC" id="1.8.4.10" evidence="4"/>
<evidence type="ECO:0000313" key="7">
    <source>
        <dbReference type="Proteomes" id="UP000048984"/>
    </source>
</evidence>
<comment type="caution">
    <text evidence="6">The sequence shown here is derived from an EMBL/GenBank/DDBJ whole genome shotgun (WGS) entry which is preliminary data.</text>
</comment>
<dbReference type="Gene3D" id="3.40.50.620">
    <property type="entry name" value="HUPs"/>
    <property type="match status" value="1"/>
</dbReference>
<evidence type="ECO:0000313" key="6">
    <source>
        <dbReference type="EMBL" id="KPL51868.1"/>
    </source>
</evidence>
<dbReference type="GO" id="GO:0046872">
    <property type="term" value="F:metal ion binding"/>
    <property type="evidence" value="ECO:0007669"/>
    <property type="project" value="UniProtKB-KW"/>
</dbReference>
<reference evidence="6 7" key="2">
    <citation type="submission" date="2015-10" db="EMBL/GenBank/DDBJ databases">
        <title>Draft Genome Sequence of Prosthecomicrobium hirschii ATCC 27832.</title>
        <authorList>
            <person name="Daniel J."/>
            <person name="Givan S.A."/>
            <person name="Brun Y.V."/>
            <person name="Brown P.J."/>
        </authorList>
    </citation>
    <scope>NUCLEOTIDE SEQUENCE [LARGE SCALE GENOMIC DNA]</scope>
    <source>
        <strain evidence="6 7">16</strain>
    </source>
</reference>
<dbReference type="GO" id="GO:0005737">
    <property type="term" value="C:cytoplasm"/>
    <property type="evidence" value="ECO:0007669"/>
    <property type="project" value="UniProtKB-SubCell"/>
</dbReference>
<keyword evidence="4" id="KW-0408">Iron</keyword>
<dbReference type="PANTHER" id="PTHR46509:SF1">
    <property type="entry name" value="PHOSPHOADENOSINE PHOSPHOSULFATE REDUCTASE"/>
    <property type="match status" value="1"/>
</dbReference>
<dbReference type="PIRSF" id="PIRSF000857">
    <property type="entry name" value="PAPS_reductase"/>
    <property type="match status" value="1"/>
</dbReference>
<proteinExistence type="inferred from homology"/>
<dbReference type="STRING" id="665126.ABB55_06195"/>
<comment type="function">
    <text evidence="4">Catalyzes the formation of sulfite from adenosine 5'-phosphosulfate (APS) using thioredoxin as an electron donor.</text>
</comment>